<organism evidence="1 2">
    <name type="scientific">Shewanella surugensis</name>
    <dbReference type="NCBI Taxonomy" id="212020"/>
    <lineage>
        <taxon>Bacteria</taxon>
        <taxon>Pseudomonadati</taxon>
        <taxon>Pseudomonadota</taxon>
        <taxon>Gammaproteobacteria</taxon>
        <taxon>Alteromonadales</taxon>
        <taxon>Shewanellaceae</taxon>
        <taxon>Shewanella</taxon>
    </lineage>
</organism>
<evidence type="ECO:0008006" key="3">
    <source>
        <dbReference type="Google" id="ProtNLM"/>
    </source>
</evidence>
<protein>
    <recommendedName>
        <fullName evidence="3">LysB family phage lysis regulatory protein</fullName>
    </recommendedName>
</protein>
<evidence type="ECO:0000313" key="1">
    <source>
        <dbReference type="EMBL" id="MCL1124225.1"/>
    </source>
</evidence>
<name>A0ABT0LA42_9GAMM</name>
<dbReference type="Proteomes" id="UP001203423">
    <property type="component" value="Unassembled WGS sequence"/>
</dbReference>
<accession>A0ABT0LA42</accession>
<gene>
    <name evidence="1" type="ORF">L2764_06980</name>
</gene>
<sequence length="145" mass="16031">MPNPFNKTVILMFALAGAVAFGLMRQLQLDTAQANIESLEVQRTSLIVDLDVLSNVVATQEAEQHKLMLELDLSAALNKQNAIDKERINNQLVVAKSKLNQMVKHNETIQKWANTAVPNDVTQLLKQAASCTHSDSKQDRVCVPP</sequence>
<dbReference type="EMBL" id="JAKIKS010000019">
    <property type="protein sequence ID" value="MCL1124225.1"/>
    <property type="molecule type" value="Genomic_DNA"/>
</dbReference>
<evidence type="ECO:0000313" key="2">
    <source>
        <dbReference type="Proteomes" id="UP001203423"/>
    </source>
</evidence>
<reference evidence="1 2" key="1">
    <citation type="submission" date="2022-01" db="EMBL/GenBank/DDBJ databases">
        <title>Whole genome-based taxonomy of the Shewanellaceae.</title>
        <authorList>
            <person name="Martin-Rodriguez A.J."/>
        </authorList>
    </citation>
    <scope>NUCLEOTIDE SEQUENCE [LARGE SCALE GENOMIC DNA]</scope>
    <source>
        <strain evidence="1 2">DSM 17177</strain>
    </source>
</reference>
<proteinExistence type="predicted"/>
<keyword evidence="2" id="KW-1185">Reference proteome</keyword>
<dbReference type="RefSeq" id="WP_248939504.1">
    <property type="nucleotide sequence ID" value="NZ_JAKIKS010000019.1"/>
</dbReference>
<comment type="caution">
    <text evidence="1">The sequence shown here is derived from an EMBL/GenBank/DDBJ whole genome shotgun (WGS) entry which is preliminary data.</text>
</comment>